<reference evidence="8" key="3">
    <citation type="submission" date="2025-09" db="UniProtKB">
        <authorList>
            <consortium name="Ensembl"/>
        </authorList>
    </citation>
    <scope>IDENTIFICATION</scope>
</reference>
<organism evidence="8 9">
    <name type="scientific">Hucho hucho</name>
    <name type="common">huchen</name>
    <dbReference type="NCBI Taxonomy" id="62062"/>
    <lineage>
        <taxon>Eukaryota</taxon>
        <taxon>Metazoa</taxon>
        <taxon>Chordata</taxon>
        <taxon>Craniata</taxon>
        <taxon>Vertebrata</taxon>
        <taxon>Euteleostomi</taxon>
        <taxon>Actinopterygii</taxon>
        <taxon>Neopterygii</taxon>
        <taxon>Teleostei</taxon>
        <taxon>Protacanthopterygii</taxon>
        <taxon>Salmoniformes</taxon>
        <taxon>Salmonidae</taxon>
        <taxon>Salmoninae</taxon>
        <taxon>Hucho</taxon>
    </lineage>
</organism>
<evidence type="ECO:0000256" key="1">
    <source>
        <dbReference type="ARBA" id="ARBA00004123"/>
    </source>
</evidence>
<evidence type="ECO:0000256" key="6">
    <source>
        <dbReference type="ARBA" id="ARBA00023242"/>
    </source>
</evidence>
<evidence type="ECO:0000313" key="9">
    <source>
        <dbReference type="Proteomes" id="UP000314982"/>
    </source>
</evidence>
<dbReference type="GO" id="GO:0005634">
    <property type="term" value="C:nucleus"/>
    <property type="evidence" value="ECO:0007669"/>
    <property type="project" value="UniProtKB-SubCell"/>
</dbReference>
<reference evidence="9" key="1">
    <citation type="submission" date="2018-06" db="EMBL/GenBank/DDBJ databases">
        <title>Genome assembly of Danube salmon.</title>
        <authorList>
            <person name="Macqueen D.J."/>
            <person name="Gundappa M.K."/>
        </authorList>
    </citation>
    <scope>NUCLEOTIDE SEQUENCE [LARGE SCALE GENOMIC DNA]</scope>
</reference>
<protein>
    <submittedName>
        <fullName evidence="8">Chromosome 11 open reading frame 54</fullName>
    </submittedName>
</protein>
<keyword evidence="6" id="KW-0539">Nucleus</keyword>
<keyword evidence="5" id="KW-0862">Zinc</keyword>
<evidence type="ECO:0000256" key="2">
    <source>
        <dbReference type="ARBA" id="ARBA00011245"/>
    </source>
</evidence>
<evidence type="ECO:0000259" key="7">
    <source>
        <dbReference type="SMART" id="SM01168"/>
    </source>
</evidence>
<evidence type="ECO:0000256" key="5">
    <source>
        <dbReference type="ARBA" id="ARBA00022833"/>
    </source>
</evidence>
<dbReference type="AlphaFoldDB" id="A0A4W5PT27"/>
<dbReference type="Proteomes" id="UP000314982">
    <property type="component" value="Unassembled WGS sequence"/>
</dbReference>
<keyword evidence="3" id="KW-0479">Metal-binding</keyword>
<dbReference type="SMART" id="SM01168">
    <property type="entry name" value="DUF1907"/>
    <property type="match status" value="1"/>
</dbReference>
<dbReference type="GO" id="GO:0003676">
    <property type="term" value="F:nucleic acid binding"/>
    <property type="evidence" value="ECO:0007669"/>
    <property type="project" value="InterPro"/>
</dbReference>
<keyword evidence="9" id="KW-1185">Reference proteome</keyword>
<sequence length="247" mass="27829">MREEDYVDILKQHLKTSVRKLKLGCKWVFQMDNDPKHISKVVAKWLKDNKVKVLECDSLLPSPPQYLFYLSTGLCGKPLITDVGGVPYLVKEYNMNNVSKEMELPGAFIFGAGAVSSRNVGMNAEVIEVRDKRRTGGCLVDALRTSMEEHCPNKSLALGGTFIIQKGKAKIHIMPREFSACPLNSNDDVNKWPKHFEVSAPLICQTVSIDLIYYTTPDTVEYLGYFMPAELVCRIDRAKDTHDVGRD</sequence>
<proteinExistence type="predicted"/>
<keyword evidence="4" id="KW-0378">Hydrolase</keyword>
<dbReference type="PANTHER" id="PTHR13204:SF1">
    <property type="entry name" value="ESTER HYDROLASE C11ORF54"/>
    <property type="match status" value="1"/>
</dbReference>
<dbReference type="Pfam" id="PF08925">
    <property type="entry name" value="DUF1907"/>
    <property type="match status" value="1"/>
</dbReference>
<evidence type="ECO:0000313" key="8">
    <source>
        <dbReference type="Ensembl" id="ENSHHUP00000064795.1"/>
    </source>
</evidence>
<evidence type="ECO:0000256" key="4">
    <source>
        <dbReference type="ARBA" id="ARBA00022801"/>
    </source>
</evidence>
<dbReference type="GeneTree" id="ENSGT00390000017214"/>
<comment type="subunit">
    <text evidence="2">Monomer.</text>
</comment>
<dbReference type="PANTHER" id="PTHR13204">
    <property type="entry name" value="PTD012 PROTEIN"/>
    <property type="match status" value="1"/>
</dbReference>
<dbReference type="Ensembl" id="ENSHHUT00000066996.1">
    <property type="protein sequence ID" value="ENSHHUP00000064795.1"/>
    <property type="gene ID" value="ENSHHUG00000038180.1"/>
</dbReference>
<dbReference type="GO" id="GO:0008270">
    <property type="term" value="F:zinc ion binding"/>
    <property type="evidence" value="ECO:0007669"/>
    <property type="project" value="TreeGrafter"/>
</dbReference>
<dbReference type="InterPro" id="IPR015021">
    <property type="entry name" value="C11orf54_DUF1907"/>
</dbReference>
<feature type="domain" description="DUF1907" evidence="7">
    <location>
        <begin position="41"/>
        <end position="235"/>
    </location>
</feature>
<dbReference type="InterPro" id="IPR036397">
    <property type="entry name" value="RNaseH_sf"/>
</dbReference>
<reference evidence="8" key="2">
    <citation type="submission" date="2025-08" db="UniProtKB">
        <authorList>
            <consortium name="Ensembl"/>
        </authorList>
    </citation>
    <scope>IDENTIFICATION</scope>
</reference>
<accession>A0A4W5PT27</accession>
<dbReference type="GO" id="GO:0016788">
    <property type="term" value="F:hydrolase activity, acting on ester bonds"/>
    <property type="evidence" value="ECO:0007669"/>
    <property type="project" value="TreeGrafter"/>
</dbReference>
<dbReference type="SUPFAM" id="SSF117856">
    <property type="entry name" value="AF0104/ALDC/Ptd012-like"/>
    <property type="match status" value="1"/>
</dbReference>
<evidence type="ECO:0000256" key="3">
    <source>
        <dbReference type="ARBA" id="ARBA00022723"/>
    </source>
</evidence>
<dbReference type="Gene3D" id="3.30.420.10">
    <property type="entry name" value="Ribonuclease H-like superfamily/Ribonuclease H"/>
    <property type="match status" value="1"/>
</dbReference>
<name>A0A4W5PT27_9TELE</name>
<comment type="subcellular location">
    <subcellularLocation>
        <location evidence="1">Nucleus</location>
    </subcellularLocation>
</comment>